<dbReference type="InterPro" id="IPR019819">
    <property type="entry name" value="Carboxylesterase_B_CS"/>
</dbReference>
<sequence length="129" mass="14444">MNKFNFILLIVLLITVLGFAESISTKRIKNRSVHQLSDVIFTKDGGVRGTVTDTHRVWYGIPFAQPPIDELRFDDPKPVRSWKNIRDGTVQRDQCVQECGLGPAACSPVGTSEDCLYLDVFVPRSFDAS</sequence>
<dbReference type="Proteomes" id="UP000695562">
    <property type="component" value="Unassembled WGS sequence"/>
</dbReference>
<keyword evidence="4" id="KW-1185">Reference proteome</keyword>
<reference evidence="3" key="1">
    <citation type="submission" date="2020-01" db="EMBL/GenBank/DDBJ databases">
        <title>Development of genomics and gene disruption for Polysphondylium violaceum indicates a role for the polyketide synthase stlB in stalk morphogenesis.</title>
        <authorList>
            <person name="Narita B."/>
            <person name="Kawabe Y."/>
            <person name="Kin K."/>
            <person name="Saito T."/>
            <person name="Gibbs R."/>
            <person name="Kuspa A."/>
            <person name="Muzny D."/>
            <person name="Queller D."/>
            <person name="Richards S."/>
            <person name="Strassman J."/>
            <person name="Sucgang R."/>
            <person name="Worley K."/>
            <person name="Schaap P."/>
        </authorList>
    </citation>
    <scope>NUCLEOTIDE SEQUENCE</scope>
    <source>
        <strain evidence="3">QSvi11</strain>
    </source>
</reference>
<feature type="signal peptide" evidence="1">
    <location>
        <begin position="1"/>
        <end position="20"/>
    </location>
</feature>
<gene>
    <name evidence="3" type="ORF">CYY_008712</name>
</gene>
<proteinExistence type="predicted"/>
<organism evidence="3 4">
    <name type="scientific">Polysphondylium violaceum</name>
    <dbReference type="NCBI Taxonomy" id="133409"/>
    <lineage>
        <taxon>Eukaryota</taxon>
        <taxon>Amoebozoa</taxon>
        <taxon>Evosea</taxon>
        <taxon>Eumycetozoa</taxon>
        <taxon>Dictyostelia</taxon>
        <taxon>Dictyosteliales</taxon>
        <taxon>Dictyosteliaceae</taxon>
        <taxon>Polysphondylium</taxon>
    </lineage>
</organism>
<dbReference type="PANTHER" id="PTHR45570">
    <property type="entry name" value="CARBOXYLIC ESTER HYDROLASE"/>
    <property type="match status" value="1"/>
</dbReference>
<evidence type="ECO:0000313" key="3">
    <source>
        <dbReference type="EMBL" id="KAF2069962.1"/>
    </source>
</evidence>
<keyword evidence="1" id="KW-0732">Signal</keyword>
<dbReference type="InterPro" id="IPR002018">
    <property type="entry name" value="CarbesteraseB"/>
</dbReference>
<evidence type="ECO:0000313" key="4">
    <source>
        <dbReference type="Proteomes" id="UP000695562"/>
    </source>
</evidence>
<dbReference type="EMBL" id="AJWJ01000565">
    <property type="protein sequence ID" value="KAF2069962.1"/>
    <property type="molecule type" value="Genomic_DNA"/>
</dbReference>
<feature type="chain" id="PRO_5035298962" description="Carboxylesterase type B domain-containing protein" evidence="1">
    <location>
        <begin position="21"/>
        <end position="129"/>
    </location>
</feature>
<feature type="domain" description="Carboxylesterase type B" evidence="2">
    <location>
        <begin position="38"/>
        <end position="125"/>
    </location>
</feature>
<dbReference type="AlphaFoldDB" id="A0A8J4V114"/>
<feature type="non-terminal residue" evidence="3">
    <location>
        <position position="129"/>
    </location>
</feature>
<dbReference type="PROSITE" id="PS00941">
    <property type="entry name" value="CARBOXYLESTERASE_B_2"/>
    <property type="match status" value="1"/>
</dbReference>
<dbReference type="SUPFAM" id="SSF53474">
    <property type="entry name" value="alpha/beta-Hydrolases"/>
    <property type="match status" value="1"/>
</dbReference>
<comment type="caution">
    <text evidence="3">The sequence shown here is derived from an EMBL/GenBank/DDBJ whole genome shotgun (WGS) entry which is preliminary data.</text>
</comment>
<protein>
    <recommendedName>
        <fullName evidence="2">Carboxylesterase type B domain-containing protein</fullName>
    </recommendedName>
</protein>
<dbReference type="Pfam" id="PF00135">
    <property type="entry name" value="COesterase"/>
    <property type="match status" value="1"/>
</dbReference>
<evidence type="ECO:0000256" key="1">
    <source>
        <dbReference type="SAM" id="SignalP"/>
    </source>
</evidence>
<dbReference type="OrthoDB" id="3200163at2759"/>
<evidence type="ECO:0000259" key="2">
    <source>
        <dbReference type="Pfam" id="PF00135"/>
    </source>
</evidence>
<dbReference type="Gene3D" id="3.40.50.1820">
    <property type="entry name" value="alpha/beta hydrolase"/>
    <property type="match status" value="1"/>
</dbReference>
<name>A0A8J4V114_9MYCE</name>
<dbReference type="InterPro" id="IPR029058">
    <property type="entry name" value="AB_hydrolase_fold"/>
</dbReference>
<accession>A0A8J4V114</accession>